<dbReference type="PANTHER" id="PTHR42709:SF10">
    <property type="entry name" value="SNARE ASSOCIATED GOLGI PROTEIN"/>
    <property type="match status" value="1"/>
</dbReference>
<evidence type="ECO:0000256" key="1">
    <source>
        <dbReference type="SAM" id="Phobius"/>
    </source>
</evidence>
<feature type="domain" description="VTT" evidence="2">
    <location>
        <begin position="46"/>
        <end position="163"/>
    </location>
</feature>
<feature type="transmembrane region" description="Helical" evidence="1">
    <location>
        <begin position="180"/>
        <end position="200"/>
    </location>
</feature>
<evidence type="ECO:0000313" key="4">
    <source>
        <dbReference type="Proteomes" id="UP000600071"/>
    </source>
</evidence>
<dbReference type="PANTHER" id="PTHR42709">
    <property type="entry name" value="ALKALINE PHOSPHATASE LIKE PROTEIN"/>
    <property type="match status" value="1"/>
</dbReference>
<dbReference type="EMBL" id="DQVR01000069">
    <property type="protein sequence ID" value="HIQ24047.1"/>
    <property type="molecule type" value="Genomic_DNA"/>
</dbReference>
<feature type="transmembrane region" description="Helical" evidence="1">
    <location>
        <begin position="107"/>
        <end position="124"/>
    </location>
</feature>
<evidence type="ECO:0000259" key="2">
    <source>
        <dbReference type="Pfam" id="PF09335"/>
    </source>
</evidence>
<keyword evidence="1" id="KW-1133">Transmembrane helix</keyword>
<feature type="transmembrane region" description="Helical" evidence="1">
    <location>
        <begin position="42"/>
        <end position="59"/>
    </location>
</feature>
<keyword evidence="1" id="KW-0812">Transmembrane</keyword>
<dbReference type="AlphaFoldDB" id="A0A833EAX3"/>
<dbReference type="GO" id="GO:0005886">
    <property type="term" value="C:plasma membrane"/>
    <property type="evidence" value="ECO:0007669"/>
    <property type="project" value="TreeGrafter"/>
</dbReference>
<feature type="transmembrane region" description="Helical" evidence="1">
    <location>
        <begin position="144"/>
        <end position="168"/>
    </location>
</feature>
<protein>
    <recommendedName>
        <fullName evidence="2">VTT domain-containing protein</fullName>
    </recommendedName>
</protein>
<name>A0A833EAX3_9CREN</name>
<dbReference type="InterPro" id="IPR032816">
    <property type="entry name" value="VTT_dom"/>
</dbReference>
<feature type="transmembrane region" description="Helical" evidence="1">
    <location>
        <begin position="13"/>
        <end position="35"/>
    </location>
</feature>
<gene>
    <name evidence="3" type="ORF">EYH50_03265</name>
</gene>
<feature type="transmembrane region" description="Helical" evidence="1">
    <location>
        <begin position="65"/>
        <end position="86"/>
    </location>
</feature>
<dbReference type="Pfam" id="PF09335">
    <property type="entry name" value="VTT_dom"/>
    <property type="match status" value="1"/>
</dbReference>
<sequence>MVAPGVWSDMSDILNATVAFFSNYGTIMGAFFIALVSNAIPYMTVPYLIIIAGYGAALTNTLDKLLVAIAGGVGAGLGKVVVYLLGRGVHSILPEHTRENVELFAKAFRRGVFIAVFLFAALPLPDDILYIPVGMTGYSPVLFFIAVTLGKIVITSLAVLFGDVVASLVGSEQGGFDPRVVAGLVIGSIIVTIIVARMNWKRIIEVYNEEGPVLAFIEMIKQVFLAMLPSSVAKKVESKIDNLINSLVRALRSR</sequence>
<proteinExistence type="predicted"/>
<keyword evidence="1" id="KW-0472">Membrane</keyword>
<accession>A0A833EAX3</accession>
<comment type="caution">
    <text evidence="3">The sequence shown here is derived from an EMBL/GenBank/DDBJ whole genome shotgun (WGS) entry which is preliminary data.</text>
</comment>
<dbReference type="Proteomes" id="UP000600071">
    <property type="component" value="Unassembled WGS sequence"/>
</dbReference>
<dbReference type="InterPro" id="IPR051311">
    <property type="entry name" value="DedA_domain"/>
</dbReference>
<organism evidence="3 4">
    <name type="scientific">Pyrodictium delaneyi</name>
    <dbReference type="NCBI Taxonomy" id="1273541"/>
    <lineage>
        <taxon>Archaea</taxon>
        <taxon>Thermoproteota</taxon>
        <taxon>Thermoprotei</taxon>
        <taxon>Desulfurococcales</taxon>
        <taxon>Pyrodictiaceae</taxon>
        <taxon>Pyrodictium</taxon>
    </lineage>
</organism>
<evidence type="ECO:0000313" key="3">
    <source>
        <dbReference type="EMBL" id="HIQ24047.1"/>
    </source>
</evidence>
<reference evidence="3" key="1">
    <citation type="journal article" date="2020" name="ISME J.">
        <title>Gammaproteobacteria mediating utilization of methyl-, sulfur- and petroleum organic compounds in deep ocean hydrothermal plumes.</title>
        <authorList>
            <person name="Zhou Z."/>
            <person name="Liu Y."/>
            <person name="Pan J."/>
            <person name="Cron B.R."/>
            <person name="Toner B.M."/>
            <person name="Anantharaman K."/>
            <person name="Breier J.A."/>
            <person name="Dick G.J."/>
            <person name="Li M."/>
        </authorList>
    </citation>
    <scope>NUCLEOTIDE SEQUENCE</scope>
    <source>
        <strain evidence="3">SZUA-1523</strain>
    </source>
</reference>